<dbReference type="PRINTS" id="PR00081">
    <property type="entry name" value="GDHRDH"/>
</dbReference>
<name>A0A0S4JNE8_BODSA</name>
<dbReference type="VEuPathDB" id="TriTrypDB:BSAL_24685"/>
<keyword evidence="5" id="KW-1185">Reference proteome</keyword>
<dbReference type="GO" id="GO:0016491">
    <property type="term" value="F:oxidoreductase activity"/>
    <property type="evidence" value="ECO:0007669"/>
    <property type="project" value="UniProtKB-KW"/>
</dbReference>
<evidence type="ECO:0000313" key="5">
    <source>
        <dbReference type="Proteomes" id="UP000051952"/>
    </source>
</evidence>
<evidence type="ECO:0000256" key="1">
    <source>
        <dbReference type="ARBA" id="ARBA00004240"/>
    </source>
</evidence>
<dbReference type="OMA" id="LMSGPIQ"/>
<dbReference type="PANTHER" id="PTHR43899">
    <property type="entry name" value="RH59310P"/>
    <property type="match status" value="1"/>
</dbReference>
<organism evidence="4 5">
    <name type="scientific">Bodo saltans</name>
    <name type="common">Flagellated protozoan</name>
    <dbReference type="NCBI Taxonomy" id="75058"/>
    <lineage>
        <taxon>Eukaryota</taxon>
        <taxon>Discoba</taxon>
        <taxon>Euglenozoa</taxon>
        <taxon>Kinetoplastea</taxon>
        <taxon>Metakinetoplastina</taxon>
        <taxon>Eubodonida</taxon>
        <taxon>Bodonidae</taxon>
        <taxon>Bodo</taxon>
    </lineage>
</organism>
<protein>
    <submittedName>
        <fullName evidence="4">Short chain dehydrogenase, putative</fullName>
    </submittedName>
</protein>
<proteinExistence type="predicted"/>
<dbReference type="InterPro" id="IPR020904">
    <property type="entry name" value="Sc_DH/Rdtase_CS"/>
</dbReference>
<dbReference type="OrthoDB" id="1393670at2759"/>
<keyword evidence="3" id="KW-0812">Transmembrane</keyword>
<dbReference type="Proteomes" id="UP000051952">
    <property type="component" value="Unassembled WGS sequence"/>
</dbReference>
<sequence length="322" mass="35523">MFYVDDFLWDVIVYISGWIGLISVLTYLLMIALQQLFVRLPQDLKRKYNSQWAVVTGGSSGIGKAIAEKLAGQGVDVVLVALDDALLKTTFEELQRRFPARKFRKVGVNLGAYDAYMGPIIEATSDIRVNLVFNNAGYICPGFFAETDFAKIRANFECNAGCSLGISHHFVRLMLERKERGLITFTSSAGCYLPGPTATLYSSTKAFMTNFAVTLAAEVKDAGIDVVVIHPSPVASNFYKTTGPQLDSLKQAQKAGVGPMVIANELFASAGRITVWDQGLVCVLFRTVNKVLDWQFFAEVVTRLGRVNGDHQKLVKESKLRN</sequence>
<dbReference type="GO" id="GO:0005783">
    <property type="term" value="C:endoplasmic reticulum"/>
    <property type="evidence" value="ECO:0007669"/>
    <property type="project" value="UniProtKB-SubCell"/>
</dbReference>
<dbReference type="PANTHER" id="PTHR43899:SF4">
    <property type="entry name" value="17 BETA-HYDROXYSTEROID DEHYDROGENASE TYPE 3"/>
    <property type="match status" value="1"/>
</dbReference>
<dbReference type="PROSITE" id="PS00061">
    <property type="entry name" value="ADH_SHORT"/>
    <property type="match status" value="1"/>
</dbReference>
<dbReference type="EMBL" id="CYKH01001785">
    <property type="protein sequence ID" value="CUG90037.1"/>
    <property type="molecule type" value="Genomic_DNA"/>
</dbReference>
<dbReference type="InterPro" id="IPR051019">
    <property type="entry name" value="VLCFA-Steroid_DH"/>
</dbReference>
<dbReference type="InterPro" id="IPR036291">
    <property type="entry name" value="NAD(P)-bd_dom_sf"/>
</dbReference>
<keyword evidence="3" id="KW-0472">Membrane</keyword>
<feature type="transmembrane region" description="Helical" evidence="3">
    <location>
        <begin position="12"/>
        <end position="38"/>
    </location>
</feature>
<comment type="subcellular location">
    <subcellularLocation>
        <location evidence="1">Endoplasmic reticulum</location>
    </subcellularLocation>
</comment>
<dbReference type="Gene3D" id="3.40.50.720">
    <property type="entry name" value="NAD(P)-binding Rossmann-like Domain"/>
    <property type="match status" value="1"/>
</dbReference>
<accession>A0A0S4JNE8</accession>
<keyword evidence="3" id="KW-1133">Transmembrane helix</keyword>
<dbReference type="FunFam" id="3.40.50.720:FF:000621">
    <property type="entry name" value="3-ketoacyl-CoA reductase, putative"/>
    <property type="match status" value="1"/>
</dbReference>
<dbReference type="Pfam" id="PF00106">
    <property type="entry name" value="adh_short"/>
    <property type="match status" value="1"/>
</dbReference>
<gene>
    <name evidence="4" type="ORF">BSAL_24685</name>
</gene>
<keyword evidence="2" id="KW-0560">Oxidoreductase</keyword>
<reference evidence="5" key="1">
    <citation type="submission" date="2015-09" db="EMBL/GenBank/DDBJ databases">
        <authorList>
            <consortium name="Pathogen Informatics"/>
        </authorList>
    </citation>
    <scope>NUCLEOTIDE SEQUENCE [LARGE SCALE GENOMIC DNA]</scope>
    <source>
        <strain evidence="5">Lake Konstanz</strain>
    </source>
</reference>
<dbReference type="InterPro" id="IPR002347">
    <property type="entry name" value="SDR_fam"/>
</dbReference>
<evidence type="ECO:0000256" key="3">
    <source>
        <dbReference type="SAM" id="Phobius"/>
    </source>
</evidence>
<evidence type="ECO:0000256" key="2">
    <source>
        <dbReference type="ARBA" id="ARBA00023002"/>
    </source>
</evidence>
<dbReference type="SUPFAM" id="SSF51735">
    <property type="entry name" value="NAD(P)-binding Rossmann-fold domains"/>
    <property type="match status" value="1"/>
</dbReference>
<dbReference type="AlphaFoldDB" id="A0A0S4JNE8"/>
<evidence type="ECO:0000313" key="4">
    <source>
        <dbReference type="EMBL" id="CUG90037.1"/>
    </source>
</evidence>